<keyword evidence="1" id="KW-0472">Membrane</keyword>
<organism evidence="2 3">
    <name type="scientific">Candidatus Fusicatenibacter merdavium</name>
    <dbReference type="NCBI Taxonomy" id="2838600"/>
    <lineage>
        <taxon>Bacteria</taxon>
        <taxon>Bacillati</taxon>
        <taxon>Bacillota</taxon>
        <taxon>Clostridia</taxon>
        <taxon>Lachnospirales</taxon>
        <taxon>Lachnospiraceae</taxon>
        <taxon>Fusicatenibacter</taxon>
    </lineage>
</organism>
<comment type="caution">
    <text evidence="2">The sequence shown here is derived from an EMBL/GenBank/DDBJ whole genome shotgun (WGS) entry which is preliminary data.</text>
</comment>
<feature type="transmembrane region" description="Helical" evidence="1">
    <location>
        <begin position="25"/>
        <end position="43"/>
    </location>
</feature>
<accession>A0A9D2BI17</accession>
<keyword evidence="1" id="KW-1133">Transmembrane helix</keyword>
<evidence type="ECO:0000313" key="3">
    <source>
        <dbReference type="Proteomes" id="UP000886890"/>
    </source>
</evidence>
<proteinExistence type="predicted"/>
<evidence type="ECO:0000313" key="2">
    <source>
        <dbReference type="EMBL" id="HIX76828.1"/>
    </source>
</evidence>
<dbReference type="AlphaFoldDB" id="A0A9D2BI17"/>
<name>A0A9D2BI17_9FIRM</name>
<dbReference type="Proteomes" id="UP000886890">
    <property type="component" value="Unassembled WGS sequence"/>
</dbReference>
<gene>
    <name evidence="2" type="ORF">H9734_04430</name>
</gene>
<protein>
    <submittedName>
        <fullName evidence="2">Uncharacterized protein</fullName>
    </submittedName>
</protein>
<dbReference type="EMBL" id="DXEK01000071">
    <property type="protein sequence ID" value="HIX76828.1"/>
    <property type="molecule type" value="Genomic_DNA"/>
</dbReference>
<reference evidence="2" key="2">
    <citation type="submission" date="2021-04" db="EMBL/GenBank/DDBJ databases">
        <authorList>
            <person name="Gilroy R."/>
        </authorList>
    </citation>
    <scope>NUCLEOTIDE SEQUENCE</scope>
    <source>
        <strain evidence="2">CHK183-1962</strain>
    </source>
</reference>
<reference evidence="2" key="1">
    <citation type="journal article" date="2021" name="PeerJ">
        <title>Extensive microbial diversity within the chicken gut microbiome revealed by metagenomics and culture.</title>
        <authorList>
            <person name="Gilroy R."/>
            <person name="Ravi A."/>
            <person name="Getino M."/>
            <person name="Pursley I."/>
            <person name="Horton D.L."/>
            <person name="Alikhan N.F."/>
            <person name="Baker D."/>
            <person name="Gharbi K."/>
            <person name="Hall N."/>
            <person name="Watson M."/>
            <person name="Adriaenssens E.M."/>
            <person name="Foster-Nyarko E."/>
            <person name="Jarju S."/>
            <person name="Secka A."/>
            <person name="Antonio M."/>
            <person name="Oren A."/>
            <person name="Chaudhuri R.R."/>
            <person name="La Ragione R."/>
            <person name="Hildebrand F."/>
            <person name="Pallen M.J."/>
        </authorList>
    </citation>
    <scope>NUCLEOTIDE SEQUENCE</scope>
    <source>
        <strain evidence="2">CHK183-1962</strain>
    </source>
</reference>
<evidence type="ECO:0000256" key="1">
    <source>
        <dbReference type="SAM" id="Phobius"/>
    </source>
</evidence>
<keyword evidence="1" id="KW-0812">Transmembrane</keyword>
<sequence>MSYSLWMAVLSPVSGAAADVFSVPAAFLGLGLIVIILSWGYVLQTARKKVS</sequence>